<keyword evidence="2" id="KW-1185">Reference proteome</keyword>
<dbReference type="Proteomes" id="UP001205919">
    <property type="component" value="Unassembled WGS sequence"/>
</dbReference>
<protein>
    <submittedName>
        <fullName evidence="1">Uncharacterized protein</fullName>
    </submittedName>
</protein>
<dbReference type="Pfam" id="PF25675">
    <property type="entry name" value="Phage_nozzle"/>
    <property type="match status" value="1"/>
</dbReference>
<gene>
    <name evidence="1" type="ORF">NE630_03905</name>
</gene>
<reference evidence="1 2" key="1">
    <citation type="submission" date="2022-06" db="EMBL/GenBank/DDBJ databases">
        <title>Isolation of gut microbiota from human fecal samples.</title>
        <authorList>
            <person name="Pamer E.G."/>
            <person name="Barat B."/>
            <person name="Waligurski E."/>
            <person name="Medina S."/>
            <person name="Paddock L."/>
            <person name="Mostad J."/>
        </authorList>
    </citation>
    <scope>NUCLEOTIDE SEQUENCE [LARGE SCALE GENOMIC DNA]</scope>
    <source>
        <strain evidence="1 2">DFI.9.90</strain>
    </source>
</reference>
<evidence type="ECO:0000313" key="1">
    <source>
        <dbReference type="EMBL" id="MCQ4813569.1"/>
    </source>
</evidence>
<dbReference type="InterPro" id="IPR058003">
    <property type="entry name" value="Phage_gp12"/>
</dbReference>
<name>A0AAW5K6G9_9BACT</name>
<dbReference type="AlphaFoldDB" id="A0AAW5K6G9"/>
<evidence type="ECO:0000313" key="2">
    <source>
        <dbReference type="Proteomes" id="UP001205919"/>
    </source>
</evidence>
<comment type="caution">
    <text evidence="1">The sequence shown here is derived from an EMBL/GenBank/DDBJ whole genome shotgun (WGS) entry which is preliminary data.</text>
</comment>
<sequence length="822" mass="89646">MGFYGIQPSFAGGELSAALYGRVDMAKYSVGLARCRNAFVHAYGGVSNRPGTEFVSEVKDSSKRVRLVSFQYSTQAAYVLEFGHGYIRFYTDGYRIESGGVPVEVASPYTEAMLPDLSFVQSADVLFIVHPSVRPKMLSRYSHTSWTLTDFDFKNGPFVDVNVTDTTVRASGTTGNVTLTASLSLFRSGHVGGLIKIGADVAGYTSMGIPNAPAYSWGFNRQWPQGSFCTHNGKMWRALEGYRETGVETTKREPGVDSIWEKTSDTEGIEIWAYKSWDIQTSGFWRGTVYLERWDEDAAVWKEVRSYSSAASSSSNSSGAKNFNEGGDVEEPTRFRIRSSSFAQVVPDGGGDVDRGYVSLIAAGGEFYGTARITAASSGYSASAAVLTRLPDTSATKLWAFGAWSDENGWPAAIGFFNQRMVFGSTGKQPQTVWFSKPDLYQDFGTTIPTADDDAISITLAAEQVNAIRHIVGLSDLLVFTAASEWKVSPGDNPFTPSNAPARVQSYYGASGVSPVLVGNIVLFVQNQGSTLRNFGYVLESDGYKGTDLSVLAKHMLEGRALTAMALQREPWGVLWCVRDDGALAGLTYLPEHDVMAWHLHTTQGAFESAAAVAGSRQDEVWFVVRRTVNGVTKRYVERLAHRLPDGDLRQAVFLDSALSYHGAEKLSSFGGLAHLEGMNVSALADGFVVSGLAVKDGRVSLKHAAKDVAIGLPYVSEVKTLRMEMNLKDGSMQARYKAISRLFIRVEKTLGGRVGEGEDFPLDEPKYRSDEAYGCHTRLKTGDIELSFPGGFNRAGQIYFRQEEPLPFTILAFIPEVTVGG</sequence>
<accession>A0AAW5K6G9</accession>
<dbReference type="RefSeq" id="WP_256181602.1">
    <property type="nucleotide sequence ID" value="NZ_JANFYT010000006.1"/>
</dbReference>
<proteinExistence type="predicted"/>
<organism evidence="1 2">
    <name type="scientific">Cloacibacillus evryensis</name>
    <dbReference type="NCBI Taxonomy" id="508460"/>
    <lineage>
        <taxon>Bacteria</taxon>
        <taxon>Thermotogati</taxon>
        <taxon>Synergistota</taxon>
        <taxon>Synergistia</taxon>
        <taxon>Synergistales</taxon>
        <taxon>Synergistaceae</taxon>
        <taxon>Cloacibacillus</taxon>
    </lineage>
</organism>
<dbReference type="EMBL" id="JANFYT010000006">
    <property type="protein sequence ID" value="MCQ4813569.1"/>
    <property type="molecule type" value="Genomic_DNA"/>
</dbReference>